<accession>A0A431VFP5</accession>
<proteinExistence type="predicted"/>
<dbReference type="InterPro" id="IPR013096">
    <property type="entry name" value="Cupin_2"/>
</dbReference>
<dbReference type="SUPFAM" id="SSF51182">
    <property type="entry name" value="RmlC-like cupins"/>
    <property type="match status" value="1"/>
</dbReference>
<dbReference type="EMBL" id="RXMA01000014">
    <property type="protein sequence ID" value="RTR18685.1"/>
    <property type="molecule type" value="Genomic_DNA"/>
</dbReference>
<reference evidence="3 4" key="1">
    <citation type="submission" date="2018-12" db="EMBL/GenBank/DDBJ databases">
        <authorList>
            <person name="Yang Y."/>
        </authorList>
    </citation>
    <scope>NUCLEOTIDE SEQUENCE [LARGE SCALE GENOMIC DNA]</scope>
    <source>
        <strain evidence="3 4">L-25-5w-1</strain>
    </source>
</reference>
<dbReference type="GO" id="GO:0003700">
    <property type="term" value="F:DNA-binding transcription factor activity"/>
    <property type="evidence" value="ECO:0007669"/>
    <property type="project" value="TreeGrafter"/>
</dbReference>
<sequence length="184" mass="19395">MIPLALGRSLRRLRTRQGLSLERLSRLSGVSRAMLSQIELGRSAPTITVLWKIARALDVSLATLTRLDGRGEVSVLRRDDARSVVSADGLVRTRALMPPGEGRWGDFHEIRLRPGGCEGGGGHPPGCGVNLVVVDGGVDLSVGAVAHRLGAGDAAQFDADAGYRCRNVGSTDAVVFLVLSFGDA</sequence>
<evidence type="ECO:0000313" key="3">
    <source>
        <dbReference type="EMBL" id="RTR18685.1"/>
    </source>
</evidence>
<organism evidence="3 4">
    <name type="scientific">Azospirillum griseum</name>
    <dbReference type="NCBI Taxonomy" id="2496639"/>
    <lineage>
        <taxon>Bacteria</taxon>
        <taxon>Pseudomonadati</taxon>
        <taxon>Pseudomonadota</taxon>
        <taxon>Alphaproteobacteria</taxon>
        <taxon>Rhodospirillales</taxon>
        <taxon>Azospirillaceae</taxon>
        <taxon>Azospirillum</taxon>
    </lineage>
</organism>
<evidence type="ECO:0000256" key="1">
    <source>
        <dbReference type="ARBA" id="ARBA00023125"/>
    </source>
</evidence>
<evidence type="ECO:0000259" key="2">
    <source>
        <dbReference type="PROSITE" id="PS50943"/>
    </source>
</evidence>
<dbReference type="InterPro" id="IPR010982">
    <property type="entry name" value="Lambda_DNA-bd_dom_sf"/>
</dbReference>
<dbReference type="Gene3D" id="2.60.120.10">
    <property type="entry name" value="Jelly Rolls"/>
    <property type="match status" value="1"/>
</dbReference>
<dbReference type="OrthoDB" id="189170at2"/>
<protein>
    <submittedName>
        <fullName evidence="3">Helix-turn-helix domain-containing protein</fullName>
    </submittedName>
</protein>
<dbReference type="Pfam" id="PF07883">
    <property type="entry name" value="Cupin_2"/>
    <property type="match status" value="1"/>
</dbReference>
<dbReference type="CDD" id="cd02209">
    <property type="entry name" value="cupin_XRE_C"/>
    <property type="match status" value="1"/>
</dbReference>
<dbReference type="CDD" id="cd00093">
    <property type="entry name" value="HTH_XRE"/>
    <property type="match status" value="1"/>
</dbReference>
<comment type="caution">
    <text evidence="3">The sequence shown here is derived from an EMBL/GenBank/DDBJ whole genome shotgun (WGS) entry which is preliminary data.</text>
</comment>
<name>A0A431VFP5_9PROT</name>
<dbReference type="InterPro" id="IPR050807">
    <property type="entry name" value="TransReg_Diox_bact_type"/>
</dbReference>
<dbReference type="PROSITE" id="PS50943">
    <property type="entry name" value="HTH_CROC1"/>
    <property type="match status" value="1"/>
</dbReference>
<dbReference type="Gene3D" id="1.10.260.40">
    <property type="entry name" value="lambda repressor-like DNA-binding domains"/>
    <property type="match status" value="1"/>
</dbReference>
<gene>
    <name evidence="3" type="ORF">EJ903_15660</name>
</gene>
<dbReference type="GO" id="GO:0005829">
    <property type="term" value="C:cytosol"/>
    <property type="evidence" value="ECO:0007669"/>
    <property type="project" value="TreeGrafter"/>
</dbReference>
<dbReference type="SUPFAM" id="SSF47413">
    <property type="entry name" value="lambda repressor-like DNA-binding domains"/>
    <property type="match status" value="1"/>
</dbReference>
<dbReference type="GO" id="GO:0003677">
    <property type="term" value="F:DNA binding"/>
    <property type="evidence" value="ECO:0007669"/>
    <property type="project" value="UniProtKB-KW"/>
</dbReference>
<keyword evidence="4" id="KW-1185">Reference proteome</keyword>
<keyword evidence="1" id="KW-0238">DNA-binding</keyword>
<dbReference type="AlphaFoldDB" id="A0A431VFP5"/>
<dbReference type="InterPro" id="IPR001387">
    <property type="entry name" value="Cro/C1-type_HTH"/>
</dbReference>
<evidence type="ECO:0000313" key="4">
    <source>
        <dbReference type="Proteomes" id="UP000277007"/>
    </source>
</evidence>
<dbReference type="PANTHER" id="PTHR46797">
    <property type="entry name" value="HTH-TYPE TRANSCRIPTIONAL REGULATOR"/>
    <property type="match status" value="1"/>
</dbReference>
<feature type="domain" description="HTH cro/C1-type" evidence="2">
    <location>
        <begin position="10"/>
        <end position="64"/>
    </location>
</feature>
<dbReference type="Pfam" id="PF01381">
    <property type="entry name" value="HTH_3"/>
    <property type="match status" value="1"/>
</dbReference>
<dbReference type="InterPro" id="IPR014710">
    <property type="entry name" value="RmlC-like_jellyroll"/>
</dbReference>
<dbReference type="PANTHER" id="PTHR46797:SF1">
    <property type="entry name" value="METHYLPHOSPHONATE SYNTHASE"/>
    <property type="match status" value="1"/>
</dbReference>
<dbReference type="SMART" id="SM00530">
    <property type="entry name" value="HTH_XRE"/>
    <property type="match status" value="1"/>
</dbReference>
<dbReference type="Proteomes" id="UP000277007">
    <property type="component" value="Unassembled WGS sequence"/>
</dbReference>
<dbReference type="InterPro" id="IPR011051">
    <property type="entry name" value="RmlC_Cupin_sf"/>
</dbReference>